<evidence type="ECO:0000313" key="11">
    <source>
        <dbReference type="EMBL" id="QHQ38865.1"/>
    </source>
</evidence>
<comment type="catalytic activity">
    <reaction evidence="1 7">
        <text>an S-(2-hydroxyacyl)glutathione + H2O = a 2-hydroxy carboxylate + glutathione + H(+)</text>
        <dbReference type="Rhea" id="RHEA:21864"/>
        <dbReference type="ChEBI" id="CHEBI:15377"/>
        <dbReference type="ChEBI" id="CHEBI:15378"/>
        <dbReference type="ChEBI" id="CHEBI:57925"/>
        <dbReference type="ChEBI" id="CHEBI:58896"/>
        <dbReference type="ChEBI" id="CHEBI:71261"/>
        <dbReference type="EC" id="3.1.2.6"/>
    </reaction>
</comment>
<reference evidence="10 13" key="2">
    <citation type="submission" date="2020-08" db="EMBL/GenBank/DDBJ databases">
        <title>Genomic Encyclopedia of Type Strains, Phase IV (KMG-IV): sequencing the most valuable type-strain genomes for metagenomic binning, comparative biology and taxonomic classification.</title>
        <authorList>
            <person name="Goeker M."/>
        </authorList>
    </citation>
    <scope>NUCLEOTIDE SEQUENCE [LARGE SCALE GENOMIC DNA]</scope>
    <source>
        <strain evidence="10 13">DSM 11525</strain>
    </source>
</reference>
<dbReference type="InterPro" id="IPR032282">
    <property type="entry name" value="HAGH_C"/>
</dbReference>
<dbReference type="InterPro" id="IPR035680">
    <property type="entry name" value="Clx_II_MBL"/>
</dbReference>
<sequence>MITIRPIPAFNDNYIWHLQQGRENWVIDPGDSTPVLRALGDAALHGILLTHHHLDHTGGVKSLTDQFDCSVYGPGSIEGVTKPLTDGDKFSLMGCDWEVLSVPGHTLDHIALLLHQPDGNHLFCGDTLFAAGCGRLFEGTPEQMHHSLSRLAALPPSTRVYCAHEYTLANLAFAQAVEPGNHDIEDRIASARSARAKNQPTLPSTISSELKTNPFLRTQSPEVRARVASHGGSPDGTPVEIFASLRQWKDNF</sequence>
<evidence type="ECO:0000313" key="12">
    <source>
        <dbReference type="Proteomes" id="UP000464675"/>
    </source>
</evidence>
<evidence type="ECO:0000256" key="5">
    <source>
        <dbReference type="ARBA" id="ARBA00022801"/>
    </source>
</evidence>
<evidence type="ECO:0000313" key="13">
    <source>
        <dbReference type="Proteomes" id="UP000563601"/>
    </source>
</evidence>
<dbReference type="PANTHER" id="PTHR43705">
    <property type="entry name" value="HYDROXYACYLGLUTATHIONE HYDROLASE"/>
    <property type="match status" value="1"/>
</dbReference>
<dbReference type="GO" id="GO:0019243">
    <property type="term" value="P:methylglyoxal catabolic process to D-lactate via S-lactoyl-glutathione"/>
    <property type="evidence" value="ECO:0007669"/>
    <property type="project" value="UniProtKB-UniRule"/>
</dbReference>
<feature type="binding site" evidence="7">
    <location>
        <position position="56"/>
    </location>
    <ligand>
        <name>Zn(2+)</name>
        <dbReference type="ChEBI" id="CHEBI:29105"/>
        <label>2</label>
    </ligand>
</feature>
<dbReference type="InterPro" id="IPR050110">
    <property type="entry name" value="Glyoxalase_II_hydrolase"/>
</dbReference>
<accession>A0A6P1TAV0</accession>
<evidence type="ECO:0000259" key="9">
    <source>
        <dbReference type="SMART" id="SM00849"/>
    </source>
</evidence>
<feature type="compositionally biased region" description="Polar residues" evidence="8">
    <location>
        <begin position="196"/>
        <end position="211"/>
    </location>
</feature>
<dbReference type="CDD" id="cd07723">
    <property type="entry name" value="hydroxyacylglutathione_hydrolase_MBL-fold"/>
    <property type="match status" value="1"/>
</dbReference>
<dbReference type="EMBL" id="CP047491">
    <property type="protein sequence ID" value="QHQ38865.1"/>
    <property type="molecule type" value="Genomic_DNA"/>
</dbReference>
<dbReference type="EMBL" id="JACHHR010000001">
    <property type="protein sequence ID" value="MBB5210676.1"/>
    <property type="molecule type" value="Genomic_DNA"/>
</dbReference>
<feature type="region of interest" description="Disordered" evidence="8">
    <location>
        <begin position="192"/>
        <end position="211"/>
    </location>
</feature>
<dbReference type="PIRSF" id="PIRSF005457">
    <property type="entry name" value="Glx"/>
    <property type="match status" value="1"/>
</dbReference>
<protein>
    <recommendedName>
        <fullName evidence="7">Hydroxyacylglutathione hydrolase</fullName>
        <ecNumber evidence="7">3.1.2.6</ecNumber>
    </recommendedName>
    <alternativeName>
        <fullName evidence="7">Glyoxalase II</fullName>
        <shortName evidence="7">Glx II</shortName>
    </alternativeName>
</protein>
<keyword evidence="12" id="KW-1185">Reference proteome</keyword>
<dbReference type="GO" id="GO:0046872">
    <property type="term" value="F:metal ion binding"/>
    <property type="evidence" value="ECO:0007669"/>
    <property type="project" value="UniProtKB-KW"/>
</dbReference>
<name>A0A6P1TAV0_9GAMM</name>
<feature type="binding site" evidence="7">
    <location>
        <position position="126"/>
    </location>
    <ligand>
        <name>Zn(2+)</name>
        <dbReference type="ChEBI" id="CHEBI:29105"/>
        <label>1</label>
    </ligand>
</feature>
<keyword evidence="6 7" id="KW-0862">Zinc</keyword>
<proteinExistence type="inferred from homology"/>
<dbReference type="GO" id="GO:0004416">
    <property type="term" value="F:hydroxyacylglutathione hydrolase activity"/>
    <property type="evidence" value="ECO:0007669"/>
    <property type="project" value="UniProtKB-UniRule"/>
</dbReference>
<dbReference type="InterPro" id="IPR001279">
    <property type="entry name" value="Metallo-B-lactamas"/>
</dbReference>
<evidence type="ECO:0000256" key="2">
    <source>
        <dbReference type="ARBA" id="ARBA00004963"/>
    </source>
</evidence>
<feature type="binding site" evidence="7">
    <location>
        <position position="164"/>
    </location>
    <ligand>
        <name>Zn(2+)</name>
        <dbReference type="ChEBI" id="CHEBI:29105"/>
        <label>2</label>
    </ligand>
</feature>
<dbReference type="AlphaFoldDB" id="A0A6P1TAV0"/>
<feature type="binding site" evidence="7">
    <location>
        <position position="105"/>
    </location>
    <ligand>
        <name>Zn(2+)</name>
        <dbReference type="ChEBI" id="CHEBI:29105"/>
        <label>1</label>
    </ligand>
</feature>
<dbReference type="SUPFAM" id="SSF56281">
    <property type="entry name" value="Metallo-hydrolase/oxidoreductase"/>
    <property type="match status" value="1"/>
</dbReference>
<feature type="binding site" evidence="7">
    <location>
        <position position="126"/>
    </location>
    <ligand>
        <name>Zn(2+)</name>
        <dbReference type="ChEBI" id="CHEBI:29105"/>
        <label>2</label>
    </ligand>
</feature>
<evidence type="ECO:0000256" key="6">
    <source>
        <dbReference type="ARBA" id="ARBA00022833"/>
    </source>
</evidence>
<dbReference type="HAMAP" id="MF_01374">
    <property type="entry name" value="Glyoxalase_2"/>
    <property type="match status" value="1"/>
</dbReference>
<evidence type="ECO:0000256" key="1">
    <source>
        <dbReference type="ARBA" id="ARBA00001623"/>
    </source>
</evidence>
<evidence type="ECO:0000256" key="3">
    <source>
        <dbReference type="ARBA" id="ARBA00006759"/>
    </source>
</evidence>
<dbReference type="PANTHER" id="PTHR43705:SF1">
    <property type="entry name" value="HYDROXYACYLGLUTATHIONE HYDROLASE GLOB"/>
    <property type="match status" value="1"/>
</dbReference>
<evidence type="ECO:0000256" key="7">
    <source>
        <dbReference type="HAMAP-Rule" id="MF_01374"/>
    </source>
</evidence>
<dbReference type="RefSeq" id="WP_161858192.1">
    <property type="nucleotide sequence ID" value="NZ_CP047491.1"/>
</dbReference>
<comment type="function">
    <text evidence="7">Thiolesterase that catalyzes the hydrolysis of S-D-lactoyl-glutathione to form glutathione and D-lactic acid.</text>
</comment>
<keyword evidence="4 7" id="KW-0479">Metal-binding</keyword>
<comment type="cofactor">
    <cofactor evidence="7">
        <name>Zn(2+)</name>
        <dbReference type="ChEBI" id="CHEBI:29105"/>
    </cofactor>
    <text evidence="7">Binds 2 Zn(2+) ions per subunit.</text>
</comment>
<evidence type="ECO:0000313" key="10">
    <source>
        <dbReference type="EMBL" id="MBB5210676.1"/>
    </source>
</evidence>
<dbReference type="InterPro" id="IPR036866">
    <property type="entry name" value="RibonucZ/Hydroxyglut_hydro"/>
</dbReference>
<comment type="subunit">
    <text evidence="7">Monomer.</text>
</comment>
<feature type="domain" description="Metallo-beta-lactamase" evidence="9">
    <location>
        <begin position="12"/>
        <end position="164"/>
    </location>
</feature>
<keyword evidence="5 7" id="KW-0378">Hydrolase</keyword>
<dbReference type="SMART" id="SM00849">
    <property type="entry name" value="Lactamase_B"/>
    <property type="match status" value="1"/>
</dbReference>
<evidence type="ECO:0000256" key="4">
    <source>
        <dbReference type="ARBA" id="ARBA00022723"/>
    </source>
</evidence>
<feature type="binding site" evidence="7">
    <location>
        <position position="51"/>
    </location>
    <ligand>
        <name>Zn(2+)</name>
        <dbReference type="ChEBI" id="CHEBI:29105"/>
        <label>1</label>
    </ligand>
</feature>
<dbReference type="Proteomes" id="UP000563601">
    <property type="component" value="Unassembled WGS sequence"/>
</dbReference>
<gene>
    <name evidence="7 11" type="primary">gloB</name>
    <name evidence="11" type="ORF">GTQ55_07630</name>
    <name evidence="10" type="ORF">HNQ53_000864</name>
</gene>
<dbReference type="EC" id="3.1.2.6" evidence="7"/>
<dbReference type="Proteomes" id="UP000464675">
    <property type="component" value="Chromosome"/>
</dbReference>
<dbReference type="Gene3D" id="3.60.15.10">
    <property type="entry name" value="Ribonuclease Z/Hydroxyacylglutathione hydrolase-like"/>
    <property type="match status" value="1"/>
</dbReference>
<feature type="binding site" evidence="7">
    <location>
        <position position="55"/>
    </location>
    <ligand>
        <name>Zn(2+)</name>
        <dbReference type="ChEBI" id="CHEBI:29105"/>
        <label>2</label>
    </ligand>
</feature>
<dbReference type="OrthoDB" id="9802248at2"/>
<dbReference type="Pfam" id="PF16123">
    <property type="entry name" value="HAGH_C"/>
    <property type="match status" value="1"/>
</dbReference>
<comment type="similarity">
    <text evidence="3 7">Belongs to the metallo-beta-lactamase superfamily. Glyoxalase II family.</text>
</comment>
<dbReference type="NCBIfam" id="TIGR03413">
    <property type="entry name" value="GSH_gloB"/>
    <property type="match status" value="1"/>
</dbReference>
<dbReference type="Pfam" id="PF00753">
    <property type="entry name" value="Lactamase_B"/>
    <property type="match status" value="1"/>
</dbReference>
<organism evidence="10 13">
    <name type="scientific">Microbulbifer hydrolyticus</name>
    <dbReference type="NCBI Taxonomy" id="48074"/>
    <lineage>
        <taxon>Bacteria</taxon>
        <taxon>Pseudomonadati</taxon>
        <taxon>Pseudomonadota</taxon>
        <taxon>Gammaproteobacteria</taxon>
        <taxon>Cellvibrionales</taxon>
        <taxon>Microbulbiferaceae</taxon>
        <taxon>Microbulbifer</taxon>
    </lineage>
</organism>
<reference evidence="11 12" key="1">
    <citation type="submission" date="2020-01" db="EMBL/GenBank/DDBJ databases">
        <title>The possibility of degradation of plastic by Microbulbifer hydrolyticus IRE-31.</title>
        <authorList>
            <person name="Liu L."/>
        </authorList>
    </citation>
    <scope>NUCLEOTIDE SEQUENCE [LARGE SCALE GENOMIC DNA]</scope>
    <source>
        <strain evidence="11 12">IRE-31</strain>
    </source>
</reference>
<dbReference type="InterPro" id="IPR017782">
    <property type="entry name" value="Hydroxyacylglutathione_Hdrlase"/>
</dbReference>
<evidence type="ECO:0000256" key="8">
    <source>
        <dbReference type="SAM" id="MobiDB-lite"/>
    </source>
</evidence>
<comment type="pathway">
    <text evidence="2 7">Secondary metabolite metabolism; methylglyoxal degradation; (R)-lactate from methylglyoxal: step 2/2.</text>
</comment>
<feature type="binding site" evidence="7">
    <location>
        <position position="53"/>
    </location>
    <ligand>
        <name>Zn(2+)</name>
        <dbReference type="ChEBI" id="CHEBI:29105"/>
        <label>1</label>
    </ligand>
</feature>